<reference evidence="1 2" key="1">
    <citation type="submission" date="2023-09" db="EMBL/GenBank/DDBJ databases">
        <authorList>
            <person name="Wang M."/>
        </authorList>
    </citation>
    <scope>NUCLEOTIDE SEQUENCE [LARGE SCALE GENOMIC DNA]</scope>
    <source>
        <strain evidence="1">GT-2023</strain>
        <tissue evidence="1">Liver</tissue>
    </source>
</reference>
<comment type="caution">
    <text evidence="1">The sequence shown here is derived from an EMBL/GenBank/DDBJ whole genome shotgun (WGS) entry which is preliminary data.</text>
</comment>
<proteinExistence type="predicted"/>
<evidence type="ECO:0000313" key="2">
    <source>
        <dbReference type="Proteomes" id="UP001558613"/>
    </source>
</evidence>
<gene>
    <name evidence="1" type="ORF">QQF64_008960</name>
</gene>
<dbReference type="EMBL" id="JAYMGO010000015">
    <property type="protein sequence ID" value="KAL1261133.1"/>
    <property type="molecule type" value="Genomic_DNA"/>
</dbReference>
<protein>
    <submittedName>
        <fullName evidence="1">Uncharacterized protein</fullName>
    </submittedName>
</protein>
<evidence type="ECO:0000313" key="1">
    <source>
        <dbReference type="EMBL" id="KAL1261133.1"/>
    </source>
</evidence>
<dbReference type="Proteomes" id="UP001558613">
    <property type="component" value="Unassembled WGS sequence"/>
</dbReference>
<sequence length="116" mass="13021">MFRKINMGGREKREKNTFLSIPKATGDSRIRSGGLETAAGLILRGGKISLRDTLPIWASDREGLYNQPCLSQMEFSQEEITLNHMARIYRLLPQEDQIVSATLCLSGRPLWAQASL</sequence>
<name>A0ABR3M7P7_9TELE</name>
<accession>A0ABR3M7P7</accession>
<organism evidence="1 2">
    <name type="scientific">Cirrhinus molitorella</name>
    <name type="common">mud carp</name>
    <dbReference type="NCBI Taxonomy" id="172907"/>
    <lineage>
        <taxon>Eukaryota</taxon>
        <taxon>Metazoa</taxon>
        <taxon>Chordata</taxon>
        <taxon>Craniata</taxon>
        <taxon>Vertebrata</taxon>
        <taxon>Euteleostomi</taxon>
        <taxon>Actinopterygii</taxon>
        <taxon>Neopterygii</taxon>
        <taxon>Teleostei</taxon>
        <taxon>Ostariophysi</taxon>
        <taxon>Cypriniformes</taxon>
        <taxon>Cyprinidae</taxon>
        <taxon>Labeoninae</taxon>
        <taxon>Labeonini</taxon>
        <taxon>Cirrhinus</taxon>
    </lineage>
</organism>
<keyword evidence="2" id="KW-1185">Reference proteome</keyword>